<feature type="compositionally biased region" description="Basic and acidic residues" evidence="1">
    <location>
        <begin position="225"/>
        <end position="241"/>
    </location>
</feature>
<evidence type="ECO:0000313" key="3">
    <source>
        <dbReference type="Proteomes" id="UP001353858"/>
    </source>
</evidence>
<keyword evidence="3" id="KW-1185">Reference proteome</keyword>
<feature type="compositionally biased region" description="Acidic residues" evidence="1">
    <location>
        <begin position="45"/>
        <end position="64"/>
    </location>
</feature>
<evidence type="ECO:0000256" key="1">
    <source>
        <dbReference type="SAM" id="MobiDB-lite"/>
    </source>
</evidence>
<sequence>MNPNEPGPSGSKKPRISYAGLPVRSYPRTLQRHWTEEELLQMLVESDDDLEDPSYIDMDVDDDEHVSSSESDGDIDARTSASENLFTAEDGGTDPQELDGEVVEENPNILSTLNWSDAPNMMTIPFTRDNELLVPTPAQATVSNPVINVANIPPFEVFNSKQEDFRMYVERFENYLKMKEFSWKLKDMLDDEGNNSIPSQSNINNEVRKKENATLVDASRINKRGGSDEKRGPSKIKKNEDREKQIFLKSCTDALQSKPTESEALGQYISSKLGKVRKAVGGETKQRYLTGGGLPKPTLTSEDDLILGIINKKTTIGFNNQFDADQIEASPLEEENKHPPKKVKLAEFIKIVQDDFDDEEIQTQNEASTSRPQPNLLQKESHQKSNFSASRRRPTTIIKSLTSNEIGEKYNNLLDCKLAIAQAEMTWQTEEHKLKR</sequence>
<feature type="region of interest" description="Disordered" evidence="1">
    <location>
        <begin position="193"/>
        <end position="241"/>
    </location>
</feature>
<protein>
    <submittedName>
        <fullName evidence="2">Uncharacterized protein</fullName>
    </submittedName>
</protein>
<dbReference type="Proteomes" id="UP001353858">
    <property type="component" value="Unassembled WGS sequence"/>
</dbReference>
<proteinExistence type="predicted"/>
<name>A0AAN7QKK9_9COLE</name>
<gene>
    <name evidence="2" type="ORF">RN001_005832</name>
</gene>
<feature type="region of interest" description="Disordered" evidence="1">
    <location>
        <begin position="45"/>
        <end position="77"/>
    </location>
</feature>
<organism evidence="2 3">
    <name type="scientific">Aquatica leii</name>
    <dbReference type="NCBI Taxonomy" id="1421715"/>
    <lineage>
        <taxon>Eukaryota</taxon>
        <taxon>Metazoa</taxon>
        <taxon>Ecdysozoa</taxon>
        <taxon>Arthropoda</taxon>
        <taxon>Hexapoda</taxon>
        <taxon>Insecta</taxon>
        <taxon>Pterygota</taxon>
        <taxon>Neoptera</taxon>
        <taxon>Endopterygota</taxon>
        <taxon>Coleoptera</taxon>
        <taxon>Polyphaga</taxon>
        <taxon>Elateriformia</taxon>
        <taxon>Elateroidea</taxon>
        <taxon>Lampyridae</taxon>
        <taxon>Luciolinae</taxon>
        <taxon>Aquatica</taxon>
    </lineage>
</organism>
<feature type="region of interest" description="Disordered" evidence="1">
    <location>
        <begin position="1"/>
        <end position="22"/>
    </location>
</feature>
<reference evidence="3" key="1">
    <citation type="submission" date="2023-01" db="EMBL/GenBank/DDBJ databases">
        <title>Key to firefly adult light organ development and bioluminescence: homeobox transcription factors regulate luciferase expression and transportation to peroxisome.</title>
        <authorList>
            <person name="Fu X."/>
        </authorList>
    </citation>
    <scope>NUCLEOTIDE SEQUENCE [LARGE SCALE GENOMIC DNA]</scope>
</reference>
<feature type="region of interest" description="Disordered" evidence="1">
    <location>
        <begin position="361"/>
        <end position="393"/>
    </location>
</feature>
<comment type="caution">
    <text evidence="2">The sequence shown here is derived from an EMBL/GenBank/DDBJ whole genome shotgun (WGS) entry which is preliminary data.</text>
</comment>
<dbReference type="EMBL" id="JARPUR010000002">
    <property type="protein sequence ID" value="KAK4882513.1"/>
    <property type="molecule type" value="Genomic_DNA"/>
</dbReference>
<feature type="compositionally biased region" description="Low complexity" evidence="1">
    <location>
        <begin position="194"/>
        <end position="205"/>
    </location>
</feature>
<feature type="compositionally biased region" description="Polar residues" evidence="1">
    <location>
        <begin position="362"/>
        <end position="389"/>
    </location>
</feature>
<evidence type="ECO:0000313" key="2">
    <source>
        <dbReference type="EMBL" id="KAK4882513.1"/>
    </source>
</evidence>
<dbReference type="AlphaFoldDB" id="A0AAN7QKK9"/>
<accession>A0AAN7QKK9</accession>